<gene>
    <name evidence="2" type="ORF">CKAN_01511300</name>
</gene>
<evidence type="ECO:0000313" key="2">
    <source>
        <dbReference type="EMBL" id="RWR86226.1"/>
    </source>
</evidence>
<dbReference type="GO" id="GO:0016301">
    <property type="term" value="F:kinase activity"/>
    <property type="evidence" value="ECO:0007669"/>
    <property type="project" value="UniProtKB-KW"/>
</dbReference>
<protein>
    <submittedName>
        <fullName evidence="2">MAPK kinase substrate-like protein</fullName>
    </submittedName>
</protein>
<reference evidence="2 3" key="1">
    <citation type="journal article" date="2019" name="Nat. Plants">
        <title>Stout camphor tree genome fills gaps in understanding of flowering plant genome evolution.</title>
        <authorList>
            <person name="Chaw S.M."/>
            <person name="Liu Y.C."/>
            <person name="Wu Y.W."/>
            <person name="Wang H.Y."/>
            <person name="Lin C.I."/>
            <person name="Wu C.S."/>
            <person name="Ke H.M."/>
            <person name="Chang L.Y."/>
            <person name="Hsu C.Y."/>
            <person name="Yang H.T."/>
            <person name="Sudianto E."/>
            <person name="Hsu M.H."/>
            <person name="Wu K.P."/>
            <person name="Wang L.N."/>
            <person name="Leebens-Mack J.H."/>
            <person name="Tsai I.J."/>
        </authorList>
    </citation>
    <scope>NUCLEOTIDE SEQUENCE [LARGE SCALE GENOMIC DNA]</scope>
    <source>
        <strain evidence="3">cv. Chaw 1501</strain>
        <tissue evidence="2">Young leaves</tissue>
    </source>
</reference>
<dbReference type="InterPro" id="IPR031421">
    <property type="entry name" value="DUF4666"/>
</dbReference>
<feature type="compositionally biased region" description="Polar residues" evidence="1">
    <location>
        <begin position="49"/>
        <end position="58"/>
    </location>
</feature>
<organism evidence="2 3">
    <name type="scientific">Cinnamomum micranthum f. kanehirae</name>
    <dbReference type="NCBI Taxonomy" id="337451"/>
    <lineage>
        <taxon>Eukaryota</taxon>
        <taxon>Viridiplantae</taxon>
        <taxon>Streptophyta</taxon>
        <taxon>Embryophyta</taxon>
        <taxon>Tracheophyta</taxon>
        <taxon>Spermatophyta</taxon>
        <taxon>Magnoliopsida</taxon>
        <taxon>Magnoliidae</taxon>
        <taxon>Laurales</taxon>
        <taxon>Lauraceae</taxon>
        <taxon>Cinnamomum</taxon>
    </lineage>
</organism>
<proteinExistence type="predicted"/>
<keyword evidence="3" id="KW-1185">Reference proteome</keyword>
<dbReference type="OrthoDB" id="1652626at2759"/>
<dbReference type="Pfam" id="PF15697">
    <property type="entry name" value="DUF4666"/>
    <property type="match status" value="1"/>
</dbReference>
<dbReference type="Proteomes" id="UP000283530">
    <property type="component" value="Unassembled WGS sequence"/>
</dbReference>
<name>A0A3S3MMA5_9MAGN</name>
<keyword evidence="2" id="KW-0808">Transferase</keyword>
<feature type="region of interest" description="Disordered" evidence="1">
    <location>
        <begin position="1"/>
        <end position="93"/>
    </location>
</feature>
<dbReference type="PANTHER" id="PTHR33730:SF4">
    <property type="entry name" value="OS05G0542732 PROTEIN"/>
    <property type="match status" value="1"/>
</dbReference>
<sequence>MADLPMAGLQRSSISFRRQGSSGLVWEDRLLSESDSNPSQKINKEDDPGSQSNSQRPTGPTAVIIERSRSGGGRTWRTGKVSPAIDPPSPKLSTCGFCGVFGKPSAAKQPNSRKR</sequence>
<evidence type="ECO:0000256" key="1">
    <source>
        <dbReference type="SAM" id="MobiDB-lite"/>
    </source>
</evidence>
<feature type="compositionally biased region" description="Polar residues" evidence="1">
    <location>
        <begin position="10"/>
        <end position="22"/>
    </location>
</feature>
<dbReference type="PANTHER" id="PTHR33730">
    <property type="entry name" value="OS05G0542732 PROTEIN-RELATED"/>
    <property type="match status" value="1"/>
</dbReference>
<keyword evidence="2" id="KW-0418">Kinase</keyword>
<dbReference type="AlphaFoldDB" id="A0A3S3MMA5"/>
<comment type="caution">
    <text evidence="2">The sequence shown here is derived from an EMBL/GenBank/DDBJ whole genome shotgun (WGS) entry which is preliminary data.</text>
</comment>
<evidence type="ECO:0000313" key="3">
    <source>
        <dbReference type="Proteomes" id="UP000283530"/>
    </source>
</evidence>
<dbReference type="EMBL" id="QPKB01000006">
    <property type="protein sequence ID" value="RWR86226.1"/>
    <property type="molecule type" value="Genomic_DNA"/>
</dbReference>
<accession>A0A3S3MMA5</accession>